<protein>
    <submittedName>
        <fullName evidence="7">Putative acetolactate synthase large subunit</fullName>
    </submittedName>
</protein>
<dbReference type="CDD" id="cd07035">
    <property type="entry name" value="TPP_PYR_POX_like"/>
    <property type="match status" value="1"/>
</dbReference>
<evidence type="ECO:0000256" key="2">
    <source>
        <dbReference type="ARBA" id="ARBA00023052"/>
    </source>
</evidence>
<feature type="domain" description="Thiamine pyrophosphate enzyme central" evidence="4">
    <location>
        <begin position="200"/>
        <end position="334"/>
    </location>
</feature>
<dbReference type="SUPFAM" id="SSF52518">
    <property type="entry name" value="Thiamin diphosphate-binding fold (THDP-binding)"/>
    <property type="match status" value="2"/>
</dbReference>
<dbReference type="GO" id="GO:0009097">
    <property type="term" value="P:isoleucine biosynthetic process"/>
    <property type="evidence" value="ECO:0007669"/>
    <property type="project" value="TreeGrafter"/>
</dbReference>
<gene>
    <name evidence="7" type="ORF">KL86DPRO_10350</name>
</gene>
<dbReference type="InterPro" id="IPR012001">
    <property type="entry name" value="Thiamin_PyroP_enz_TPP-bd_dom"/>
</dbReference>
<dbReference type="PANTHER" id="PTHR18968:SF167">
    <property type="entry name" value="ACETOLACTATE SYNTHASE LARGE SUBUNIT ILVB2-RELATED"/>
    <property type="match status" value="1"/>
</dbReference>
<evidence type="ECO:0000259" key="6">
    <source>
        <dbReference type="Pfam" id="PF02776"/>
    </source>
</evidence>
<evidence type="ECO:0000259" key="5">
    <source>
        <dbReference type="Pfam" id="PF02775"/>
    </source>
</evidence>
<dbReference type="GO" id="GO:0050660">
    <property type="term" value="F:flavin adenine dinucleotide binding"/>
    <property type="evidence" value="ECO:0007669"/>
    <property type="project" value="TreeGrafter"/>
</dbReference>
<comment type="similarity">
    <text evidence="1 3">Belongs to the TPP enzyme family.</text>
</comment>
<dbReference type="Gene3D" id="3.40.50.970">
    <property type="match status" value="2"/>
</dbReference>
<dbReference type="InterPro" id="IPR012000">
    <property type="entry name" value="Thiamin_PyroP_enz_cen_dom"/>
</dbReference>
<dbReference type="InterPro" id="IPR029061">
    <property type="entry name" value="THDP-binding"/>
</dbReference>
<name>A0A212IYT1_9DELT</name>
<evidence type="ECO:0000256" key="1">
    <source>
        <dbReference type="ARBA" id="ARBA00007812"/>
    </source>
</evidence>
<sequence>MAYPKKLWQGSEFLAATFAGYGVTHVFYIESVLRQTLIELERRNIRRIMTHSEKAAAYMADGYARASRRAGVCMAQSVGAANLASGMQEAYLAKSPVIAITGKKPSMYRYRHAYQEVDHWPLFEPVSKFNTSIEHASELPQAIRQLFREAVTGTPGPVHIDMPNHQAGIIERGDIASDLIIEKSFSRIPPFRPIPDPAAVKAAVDLIYKAERPLLVAGGGAVMSDAGAEITKLAERLNIPLATSVDGKGIMLENHPLSLGIMGGYGRACTNAIAAEADLVVFIGCSACDQTTKNWTLPSQETPVIQIDINPAELGRNYPNAVSVLGDAKAAAAAMAATLQAPHPNAAWTRKAAQALAEWRKSLIPARADSGSPIKVERLCQIIQDELPEDGILVSDTGFAAIWTASHIDLTKPRQRYIRAAGGSLGWAYPASLGVKCGAPDQPVVCFTGDGGFWYHVAEIETAVRYGIPTVTVVNNNRGLGMCRKQIHEMYGNAEGNRDEMYQFRAASFAQLAETMGAVGITVIEEKDLAPALGDAIRGGKPAVVEVITDITGDPQLY</sequence>
<dbReference type="Gene3D" id="3.40.50.1220">
    <property type="entry name" value="TPP-binding domain"/>
    <property type="match status" value="1"/>
</dbReference>
<dbReference type="InterPro" id="IPR000399">
    <property type="entry name" value="TPP-bd_CS"/>
</dbReference>
<evidence type="ECO:0000256" key="3">
    <source>
        <dbReference type="RuleBase" id="RU362132"/>
    </source>
</evidence>
<dbReference type="AlphaFoldDB" id="A0A212IYT1"/>
<dbReference type="GO" id="GO:0003984">
    <property type="term" value="F:acetolactate synthase activity"/>
    <property type="evidence" value="ECO:0007669"/>
    <property type="project" value="TreeGrafter"/>
</dbReference>
<dbReference type="SUPFAM" id="SSF52467">
    <property type="entry name" value="DHS-like NAD/FAD-binding domain"/>
    <property type="match status" value="1"/>
</dbReference>
<dbReference type="GO" id="GO:0005948">
    <property type="term" value="C:acetolactate synthase complex"/>
    <property type="evidence" value="ECO:0007669"/>
    <property type="project" value="TreeGrafter"/>
</dbReference>
<keyword evidence="2 3" id="KW-0786">Thiamine pyrophosphate</keyword>
<dbReference type="GO" id="GO:0030976">
    <property type="term" value="F:thiamine pyrophosphate binding"/>
    <property type="evidence" value="ECO:0007669"/>
    <property type="project" value="InterPro"/>
</dbReference>
<accession>A0A212IYT1</accession>
<dbReference type="GO" id="GO:0009099">
    <property type="term" value="P:L-valine biosynthetic process"/>
    <property type="evidence" value="ECO:0007669"/>
    <property type="project" value="TreeGrafter"/>
</dbReference>
<evidence type="ECO:0000259" key="4">
    <source>
        <dbReference type="Pfam" id="PF00205"/>
    </source>
</evidence>
<dbReference type="PANTHER" id="PTHR18968">
    <property type="entry name" value="THIAMINE PYROPHOSPHATE ENZYMES"/>
    <property type="match status" value="1"/>
</dbReference>
<reference evidence="7" key="1">
    <citation type="submission" date="2016-04" db="EMBL/GenBank/DDBJ databases">
        <authorList>
            <person name="Evans L.H."/>
            <person name="Alamgir A."/>
            <person name="Owens N."/>
            <person name="Weber N.D."/>
            <person name="Virtaneva K."/>
            <person name="Barbian K."/>
            <person name="Babar A."/>
            <person name="Rosenke K."/>
        </authorList>
    </citation>
    <scope>NUCLEOTIDE SEQUENCE</scope>
    <source>
        <strain evidence="7">86</strain>
    </source>
</reference>
<dbReference type="InterPro" id="IPR011766">
    <property type="entry name" value="TPP_enzyme_TPP-bd"/>
</dbReference>
<dbReference type="Pfam" id="PF02775">
    <property type="entry name" value="TPP_enzyme_C"/>
    <property type="match status" value="1"/>
</dbReference>
<feature type="domain" description="Thiamine pyrophosphate enzyme N-terminal TPP-binding" evidence="6">
    <location>
        <begin position="10"/>
        <end position="119"/>
    </location>
</feature>
<dbReference type="EMBL" id="FLUQ01000001">
    <property type="protein sequence ID" value="SBV92368.1"/>
    <property type="molecule type" value="Genomic_DNA"/>
</dbReference>
<dbReference type="Pfam" id="PF00205">
    <property type="entry name" value="TPP_enzyme_M"/>
    <property type="match status" value="1"/>
</dbReference>
<dbReference type="GO" id="GO:0000287">
    <property type="term" value="F:magnesium ion binding"/>
    <property type="evidence" value="ECO:0007669"/>
    <property type="project" value="InterPro"/>
</dbReference>
<organism evidence="7">
    <name type="scientific">uncultured delta proteobacterium</name>
    <dbReference type="NCBI Taxonomy" id="34034"/>
    <lineage>
        <taxon>Bacteria</taxon>
        <taxon>Deltaproteobacteria</taxon>
        <taxon>environmental samples</taxon>
    </lineage>
</organism>
<dbReference type="Pfam" id="PF02776">
    <property type="entry name" value="TPP_enzyme_N"/>
    <property type="match status" value="1"/>
</dbReference>
<evidence type="ECO:0000313" key="7">
    <source>
        <dbReference type="EMBL" id="SBV92368.1"/>
    </source>
</evidence>
<dbReference type="InterPro" id="IPR029035">
    <property type="entry name" value="DHS-like_NAD/FAD-binding_dom"/>
</dbReference>
<feature type="domain" description="Thiamine pyrophosphate enzyme TPP-binding" evidence="5">
    <location>
        <begin position="396"/>
        <end position="547"/>
    </location>
</feature>
<dbReference type="CDD" id="cd00568">
    <property type="entry name" value="TPP_enzymes"/>
    <property type="match status" value="1"/>
</dbReference>
<proteinExistence type="inferred from homology"/>
<dbReference type="InterPro" id="IPR045229">
    <property type="entry name" value="TPP_enz"/>
</dbReference>
<dbReference type="PROSITE" id="PS00187">
    <property type="entry name" value="TPP_ENZYMES"/>
    <property type="match status" value="1"/>
</dbReference>